<dbReference type="SUPFAM" id="SSF50978">
    <property type="entry name" value="WD40 repeat-like"/>
    <property type="match status" value="3"/>
</dbReference>
<evidence type="ECO:0000259" key="7">
    <source>
        <dbReference type="Pfam" id="PF21296"/>
    </source>
</evidence>
<dbReference type="Proteomes" id="UP000030665">
    <property type="component" value="Unassembled WGS sequence"/>
</dbReference>
<dbReference type="Pfam" id="PF21296">
    <property type="entry name" value="WHD_APAF1"/>
    <property type="match status" value="1"/>
</dbReference>
<feature type="domain" description="Apoptotic protease-activating factor 1 winged-helix" evidence="7">
    <location>
        <begin position="36"/>
        <end position="101"/>
    </location>
</feature>
<feature type="domain" description="APAF-1 helical" evidence="6">
    <location>
        <begin position="116"/>
        <end position="242"/>
    </location>
</feature>
<evidence type="ECO:0000256" key="4">
    <source>
        <dbReference type="ARBA" id="ARBA00023242"/>
    </source>
</evidence>
<dbReference type="InterPro" id="IPR019775">
    <property type="entry name" value="WD40_repeat_CS"/>
</dbReference>
<dbReference type="EMBL" id="HG806000">
    <property type="protein sequence ID" value="CDW55991.1"/>
    <property type="molecule type" value="Genomic_DNA"/>
</dbReference>
<dbReference type="PROSITE" id="PS50082">
    <property type="entry name" value="WD_REPEATS_2"/>
    <property type="match status" value="2"/>
</dbReference>
<evidence type="ECO:0000256" key="3">
    <source>
        <dbReference type="ARBA" id="ARBA00022737"/>
    </source>
</evidence>
<dbReference type="InterPro" id="IPR036322">
    <property type="entry name" value="WD40_repeat_dom_sf"/>
</dbReference>
<dbReference type="STRING" id="36087.A0A077Z710"/>
<dbReference type="Gene3D" id="1.25.40.370">
    <property type="match status" value="1"/>
</dbReference>
<keyword evidence="2 5" id="KW-0853">WD repeat</keyword>
<reference evidence="8" key="2">
    <citation type="submission" date="2014-03" db="EMBL/GenBank/DDBJ databases">
        <title>The whipworm genome and dual-species transcriptomics of an intimate host-pathogen interaction.</title>
        <authorList>
            <person name="Foth B.J."/>
            <person name="Tsai I.J."/>
            <person name="Reid A.J."/>
            <person name="Bancroft A.J."/>
            <person name="Nichol S."/>
            <person name="Tracey A."/>
            <person name="Holroyd N."/>
            <person name="Cotton J.A."/>
            <person name="Stanley E.J."/>
            <person name="Zarowiecki M."/>
            <person name="Liu J.Z."/>
            <person name="Huckvale T."/>
            <person name="Cooper P.J."/>
            <person name="Grencis R.K."/>
            <person name="Berriman M."/>
        </authorList>
    </citation>
    <scope>NUCLEOTIDE SEQUENCE [LARGE SCALE GENOMIC DNA]</scope>
</reference>
<evidence type="ECO:0000256" key="1">
    <source>
        <dbReference type="ARBA" id="ARBA00004123"/>
    </source>
</evidence>
<evidence type="ECO:0000313" key="9">
    <source>
        <dbReference type="Proteomes" id="UP000030665"/>
    </source>
</evidence>
<keyword evidence="3" id="KW-0677">Repeat</keyword>
<dbReference type="Pfam" id="PF00400">
    <property type="entry name" value="WD40"/>
    <property type="match status" value="4"/>
</dbReference>
<evidence type="ECO:0000256" key="5">
    <source>
        <dbReference type="PROSITE-ProRule" id="PRU00221"/>
    </source>
</evidence>
<dbReference type="InterPro" id="IPR041452">
    <property type="entry name" value="APAF1_C"/>
</dbReference>
<feature type="repeat" description="WD" evidence="5">
    <location>
        <begin position="791"/>
        <end position="832"/>
    </location>
</feature>
<organism evidence="8 9">
    <name type="scientific">Trichuris trichiura</name>
    <name type="common">Whipworm</name>
    <name type="synonym">Trichocephalus trichiurus</name>
    <dbReference type="NCBI Taxonomy" id="36087"/>
    <lineage>
        <taxon>Eukaryota</taxon>
        <taxon>Metazoa</taxon>
        <taxon>Ecdysozoa</taxon>
        <taxon>Nematoda</taxon>
        <taxon>Enoplea</taxon>
        <taxon>Dorylaimia</taxon>
        <taxon>Trichinellida</taxon>
        <taxon>Trichuridae</taxon>
        <taxon>Trichuris</taxon>
    </lineage>
</organism>
<keyword evidence="9" id="KW-1185">Reference proteome</keyword>
<dbReference type="OrthoDB" id="1357022at2759"/>
<dbReference type="GO" id="GO:0005730">
    <property type="term" value="C:nucleolus"/>
    <property type="evidence" value="ECO:0007669"/>
    <property type="project" value="TreeGrafter"/>
</dbReference>
<dbReference type="SMART" id="SM00320">
    <property type="entry name" value="WD40"/>
    <property type="match status" value="8"/>
</dbReference>
<proteinExistence type="predicted"/>
<sequence>MIHTHNLNKIRKVSQYKYTTFNEAALLSLDDLSESLKKLYFDLAVFPLGVRISPEVLTVYWEMSKYEVEDILSEFVKRALLIRRDDGDDAGIVEAYYIHTLLHRVVKMNFEAEQRQKLHQRFLAGYLTRADGQWHNLADHVYIHTFVGYHLFRSGNLVALADVYLNLGFLSKKISLCGPSTVLHDFVVYGQFVRDAHPALFDQMQELLQRYCYHLAINNGRHLNFIQRALLQPRDSELFKLALGYTESKNDGTSWRTCATYLRSCAAYKSPRYMFSCKSAKASIWLSDQKILLYLGYDSTLRVCCTSTGLQLYRCALNRMPTSICFSRSENKLLVSYDGCVAVFEIHVSLGRRFQLGSSSDVVESQRTPSPLFNCLGEAFAWRCDLNDDSLDNTADPLLSIIGEFQVCDAHISSIVTCCTFDRNGNVAACCSSDCSILLCDLVTGKVLHKLLGHRSPVTKCSFDADDSRLISADQSGILLLWRLSDYQSTRLPALHLRPILFCNFMPITCQQDCVVAISDSLLAVYDLTDGMSWKTWQPDGLTITCADLSPSGCVSALALSDCSITMLKMDDMDMCKSSLTTQYRPFIELHFSTCGADLLALRNDGAVLIFENVEAEEHPAQPIKLLDIVETDNGILLASVDGFGILSVQRIRSNESTATAHIQPDACYLHWSANGRYLCIAHSDGQVKLWTFENSQLILFAQCFVDLPGLLCTAFTPDSLKLLLASRHGQLRIIDLDGQIDDSPFKISLSVEVNKVVCFGEQEKQAVLIGCGEGSLIVWNLHKKEPILRLLAHKKKIIDCDIDHQCRWIASASDDLTVKVWELEEAKMLFEYYESATVPQCCKISPDYPDGNLLAVGDDRGVVCLISLSSGSILHKIFAHLTPVHGLAFCQSYTLVTLSSEVKWYCLSSRRLRLFAEESANRIFLYENHGICLIADKYNNYHVMELPDWKTAVSS</sequence>
<dbReference type="PANTHER" id="PTHR19848:SF0">
    <property type="entry name" value="NOTCHLESS PROTEIN HOMOLOG 1"/>
    <property type="match status" value="1"/>
</dbReference>
<dbReference type="PROSITE" id="PS00678">
    <property type="entry name" value="WD_REPEATS_1"/>
    <property type="match status" value="1"/>
</dbReference>
<gene>
    <name evidence="8" type="ORF">TTRE_0000426501</name>
</gene>
<evidence type="ECO:0000256" key="2">
    <source>
        <dbReference type="ARBA" id="ARBA00022574"/>
    </source>
</evidence>
<keyword evidence="4" id="KW-0539">Nucleus</keyword>
<dbReference type="InterPro" id="IPR036388">
    <property type="entry name" value="WH-like_DNA-bd_sf"/>
</dbReference>
<evidence type="ECO:0000259" key="6">
    <source>
        <dbReference type="Pfam" id="PF17908"/>
    </source>
</evidence>
<dbReference type="AlphaFoldDB" id="A0A077Z710"/>
<dbReference type="InterPro" id="IPR001680">
    <property type="entry name" value="WD40_rpt"/>
</dbReference>
<protein>
    <submittedName>
        <fullName evidence="8">WD40 domain containing protein</fullName>
    </submittedName>
</protein>
<accession>A0A077Z710</accession>
<dbReference type="InterPro" id="IPR048975">
    <property type="entry name" value="WHD_APAF1"/>
</dbReference>
<dbReference type="Gene3D" id="1.10.10.10">
    <property type="entry name" value="Winged helix-like DNA-binding domain superfamily/Winged helix DNA-binding domain"/>
    <property type="match status" value="1"/>
</dbReference>
<reference evidence="8" key="1">
    <citation type="submission" date="2014-01" db="EMBL/GenBank/DDBJ databases">
        <authorList>
            <person name="Aslett M."/>
        </authorList>
    </citation>
    <scope>NUCLEOTIDE SEQUENCE</scope>
</reference>
<dbReference type="PANTHER" id="PTHR19848">
    <property type="entry name" value="WD40 REPEAT PROTEIN"/>
    <property type="match status" value="1"/>
</dbReference>
<comment type="subcellular location">
    <subcellularLocation>
        <location evidence="1">Nucleus</location>
    </subcellularLocation>
</comment>
<dbReference type="GO" id="GO:0000027">
    <property type="term" value="P:ribosomal large subunit assembly"/>
    <property type="evidence" value="ECO:0007669"/>
    <property type="project" value="TreeGrafter"/>
</dbReference>
<dbReference type="Pfam" id="PF17908">
    <property type="entry name" value="APAF1_C"/>
    <property type="match status" value="1"/>
</dbReference>
<feature type="repeat" description="WD" evidence="5">
    <location>
        <begin position="451"/>
        <end position="492"/>
    </location>
</feature>
<dbReference type="InterPro" id="IPR015943">
    <property type="entry name" value="WD40/YVTN_repeat-like_dom_sf"/>
</dbReference>
<name>A0A077Z710_TRITR</name>
<dbReference type="Gene3D" id="2.130.10.10">
    <property type="entry name" value="YVTN repeat-like/Quinoprotein amine dehydrogenase"/>
    <property type="match status" value="3"/>
</dbReference>
<dbReference type="GO" id="GO:0005829">
    <property type="term" value="C:cytosol"/>
    <property type="evidence" value="ECO:0007669"/>
    <property type="project" value="UniProtKB-ARBA"/>
</dbReference>
<evidence type="ECO:0000313" key="8">
    <source>
        <dbReference type="EMBL" id="CDW55991.1"/>
    </source>
</evidence>